<dbReference type="GO" id="GO:0034899">
    <property type="term" value="F:trimethylamine monooxygenase activity"/>
    <property type="evidence" value="ECO:0007669"/>
    <property type="project" value="UniProtKB-EC"/>
</dbReference>
<dbReference type="GO" id="GO:0050661">
    <property type="term" value="F:NADP binding"/>
    <property type="evidence" value="ECO:0007669"/>
    <property type="project" value="InterPro"/>
</dbReference>
<evidence type="ECO:0000313" key="25">
    <source>
        <dbReference type="EMBL" id="KAF9933423.1"/>
    </source>
</evidence>
<dbReference type="InterPro" id="IPR050346">
    <property type="entry name" value="FMO-like"/>
</dbReference>
<evidence type="ECO:0000256" key="6">
    <source>
        <dbReference type="ARBA" id="ARBA00022824"/>
    </source>
</evidence>
<dbReference type="GO" id="GO:0005789">
    <property type="term" value="C:endoplasmic reticulum membrane"/>
    <property type="evidence" value="ECO:0007669"/>
    <property type="project" value="UniProtKB-SubCell"/>
</dbReference>
<evidence type="ECO:0000256" key="3">
    <source>
        <dbReference type="ARBA" id="ARBA00009183"/>
    </source>
</evidence>
<comment type="catalytic activity">
    <reaction evidence="19">
        <text>hypotaurine + NADH + O2 + H(+) = taurine + NAD(+) + H2O</text>
        <dbReference type="Rhea" id="RHEA:74111"/>
        <dbReference type="ChEBI" id="CHEBI:15377"/>
        <dbReference type="ChEBI" id="CHEBI:15378"/>
        <dbReference type="ChEBI" id="CHEBI:15379"/>
        <dbReference type="ChEBI" id="CHEBI:57540"/>
        <dbReference type="ChEBI" id="CHEBI:57853"/>
        <dbReference type="ChEBI" id="CHEBI:57945"/>
        <dbReference type="ChEBI" id="CHEBI:507393"/>
        <dbReference type="EC" id="1.14.13.8"/>
    </reaction>
    <physiologicalReaction direction="left-to-right" evidence="19">
        <dbReference type="Rhea" id="RHEA:74112"/>
    </physiologicalReaction>
</comment>
<evidence type="ECO:0000256" key="11">
    <source>
        <dbReference type="ARBA" id="ARBA00023033"/>
    </source>
</evidence>
<keyword evidence="10" id="KW-0560">Oxidoreductase</keyword>
<evidence type="ECO:0000256" key="21">
    <source>
        <dbReference type="ARBA" id="ARBA00048088"/>
    </source>
</evidence>
<keyword evidence="8" id="KW-0521">NADP</keyword>
<evidence type="ECO:0000256" key="8">
    <source>
        <dbReference type="ARBA" id="ARBA00022857"/>
    </source>
</evidence>
<evidence type="ECO:0000256" key="17">
    <source>
        <dbReference type="ARBA" id="ARBA00034561"/>
    </source>
</evidence>
<dbReference type="Gene3D" id="3.50.50.60">
    <property type="entry name" value="FAD/NAD(P)-binding domain"/>
    <property type="match status" value="2"/>
</dbReference>
<keyword evidence="26" id="KW-1185">Reference proteome</keyword>
<evidence type="ECO:0000256" key="12">
    <source>
        <dbReference type="ARBA" id="ARBA00023136"/>
    </source>
</evidence>
<dbReference type="SUPFAM" id="SSF51905">
    <property type="entry name" value="FAD/NAD(P)-binding domain"/>
    <property type="match status" value="2"/>
</dbReference>
<evidence type="ECO:0000256" key="18">
    <source>
        <dbReference type="ARBA" id="ARBA00045957"/>
    </source>
</evidence>
<comment type="caution">
    <text evidence="25">The sequence shown here is derived from an EMBL/GenBank/DDBJ whole genome shotgun (WGS) entry which is preliminary data.</text>
</comment>
<feature type="non-terminal residue" evidence="25">
    <location>
        <position position="1"/>
    </location>
</feature>
<keyword evidence="6" id="KW-0256">Endoplasmic reticulum</keyword>
<dbReference type="GO" id="GO:0004499">
    <property type="term" value="F:N,N-dimethylaniline monooxygenase activity"/>
    <property type="evidence" value="ECO:0007669"/>
    <property type="project" value="InterPro"/>
</dbReference>
<evidence type="ECO:0000256" key="13">
    <source>
        <dbReference type="ARBA" id="ARBA00029725"/>
    </source>
</evidence>
<dbReference type="EMBL" id="JAAAHW010009960">
    <property type="protein sequence ID" value="KAF9933423.1"/>
    <property type="molecule type" value="Genomic_DNA"/>
</dbReference>
<evidence type="ECO:0000256" key="10">
    <source>
        <dbReference type="ARBA" id="ARBA00023002"/>
    </source>
</evidence>
<evidence type="ECO:0000256" key="2">
    <source>
        <dbReference type="ARBA" id="ARBA00004389"/>
    </source>
</evidence>
<dbReference type="Pfam" id="PF00743">
    <property type="entry name" value="FMO-like"/>
    <property type="match status" value="1"/>
</dbReference>
<evidence type="ECO:0000256" key="15">
    <source>
        <dbReference type="ARBA" id="ARBA00034536"/>
    </source>
</evidence>
<evidence type="ECO:0000256" key="23">
    <source>
        <dbReference type="SAM" id="MobiDB-lite"/>
    </source>
</evidence>
<proteinExistence type="inferred from homology"/>
<keyword evidence="4" id="KW-0285">Flavoprotein</keyword>
<dbReference type="PANTHER" id="PTHR23023">
    <property type="entry name" value="DIMETHYLANILINE MONOOXYGENASE"/>
    <property type="match status" value="1"/>
</dbReference>
<dbReference type="AlphaFoldDB" id="A0A9P6LST6"/>
<keyword evidence="12 24" id="KW-0472">Membrane</keyword>
<feature type="transmembrane region" description="Helical" evidence="24">
    <location>
        <begin position="265"/>
        <end position="287"/>
    </location>
</feature>
<gene>
    <name evidence="25" type="ORF">BGZ65_004134</name>
</gene>
<name>A0A9P6LST6_9FUNG</name>
<dbReference type="InterPro" id="IPR020946">
    <property type="entry name" value="Flavin_mOase-like"/>
</dbReference>
<dbReference type="OrthoDB" id="66881at2759"/>
<feature type="region of interest" description="Disordered" evidence="23">
    <location>
        <begin position="573"/>
        <end position="599"/>
    </location>
</feature>
<comment type="catalytic activity">
    <reaction evidence="22">
        <text>N,N-dimethylaniline + NADPH + O2 + H(+) = N,N-dimethylaniline N-oxide + NADP(+) + H2O</text>
        <dbReference type="Rhea" id="RHEA:24468"/>
        <dbReference type="ChEBI" id="CHEBI:15377"/>
        <dbReference type="ChEBI" id="CHEBI:15378"/>
        <dbReference type="ChEBI" id="CHEBI:15379"/>
        <dbReference type="ChEBI" id="CHEBI:16269"/>
        <dbReference type="ChEBI" id="CHEBI:17735"/>
        <dbReference type="ChEBI" id="CHEBI:57783"/>
        <dbReference type="ChEBI" id="CHEBI:58349"/>
        <dbReference type="EC" id="1.14.13.8"/>
    </reaction>
    <physiologicalReaction direction="left-to-right" evidence="22">
        <dbReference type="Rhea" id="RHEA:24469"/>
    </physiologicalReaction>
</comment>
<comment type="subcellular location">
    <subcellularLocation>
        <location evidence="2">Endoplasmic reticulum membrane</location>
        <topology evidence="2">Single-pass membrane protein</topology>
    </subcellularLocation>
</comment>
<feature type="region of interest" description="Disordered" evidence="23">
    <location>
        <begin position="515"/>
        <end position="535"/>
    </location>
</feature>
<evidence type="ECO:0000256" key="22">
    <source>
        <dbReference type="ARBA" id="ARBA00049443"/>
    </source>
</evidence>
<evidence type="ECO:0000256" key="14">
    <source>
        <dbReference type="ARBA" id="ARBA00034528"/>
    </source>
</evidence>
<evidence type="ECO:0000256" key="5">
    <source>
        <dbReference type="ARBA" id="ARBA00022692"/>
    </source>
</evidence>
<dbReference type="PRINTS" id="PR00370">
    <property type="entry name" value="FMOXYGENASE"/>
</dbReference>
<evidence type="ECO:0000256" key="7">
    <source>
        <dbReference type="ARBA" id="ARBA00022827"/>
    </source>
</evidence>
<reference evidence="25" key="1">
    <citation type="journal article" date="2020" name="Fungal Divers.">
        <title>Resolving the Mortierellaceae phylogeny through synthesis of multi-gene phylogenetics and phylogenomics.</title>
        <authorList>
            <person name="Vandepol N."/>
            <person name="Liber J."/>
            <person name="Desiro A."/>
            <person name="Na H."/>
            <person name="Kennedy M."/>
            <person name="Barry K."/>
            <person name="Grigoriev I.V."/>
            <person name="Miller A.N."/>
            <person name="O'Donnell K."/>
            <person name="Stajich J.E."/>
            <person name="Bonito G."/>
        </authorList>
    </citation>
    <scope>NUCLEOTIDE SEQUENCE</scope>
    <source>
        <strain evidence="25">MES-2147</strain>
    </source>
</reference>
<dbReference type="GO" id="GO:0050660">
    <property type="term" value="F:flavin adenine dinucleotide binding"/>
    <property type="evidence" value="ECO:0007669"/>
    <property type="project" value="InterPro"/>
</dbReference>
<comment type="similarity">
    <text evidence="3">Belongs to the FMO family.</text>
</comment>
<dbReference type="InterPro" id="IPR036188">
    <property type="entry name" value="FAD/NAD-bd_sf"/>
</dbReference>
<dbReference type="FunFam" id="3.50.50.60:FF:000159">
    <property type="entry name" value="Dimethylaniline monooxygenase [N-oxide-forming]"/>
    <property type="match status" value="1"/>
</dbReference>
<dbReference type="PIRSF" id="PIRSF000332">
    <property type="entry name" value="FMO"/>
    <property type="match status" value="1"/>
</dbReference>
<evidence type="ECO:0000256" key="1">
    <source>
        <dbReference type="ARBA" id="ARBA00001974"/>
    </source>
</evidence>
<protein>
    <recommendedName>
        <fullName evidence="15">Flavin-containing monooxygenase 1</fullName>
        <ecNumber evidence="14">1.14.13.148</ecNumber>
    </recommendedName>
    <alternativeName>
        <fullName evidence="17">Dimethylaniline monooxygenase [N-oxide-forming] 1</fullName>
    </alternativeName>
    <alternativeName>
        <fullName evidence="13">Dimethylaniline oxidase 1</fullName>
    </alternativeName>
    <alternativeName>
        <fullName evidence="16">Trimethylamine monooxygenase</fullName>
    </alternativeName>
</protein>
<keyword evidence="5 24" id="KW-0812">Transmembrane</keyword>
<comment type="catalytic activity">
    <reaction evidence="20">
        <text>hypotaurine + NADPH + O2 + H(+) = taurine + NADP(+) + H2O</text>
        <dbReference type="Rhea" id="RHEA:69819"/>
        <dbReference type="ChEBI" id="CHEBI:15377"/>
        <dbReference type="ChEBI" id="CHEBI:15378"/>
        <dbReference type="ChEBI" id="CHEBI:15379"/>
        <dbReference type="ChEBI" id="CHEBI:57783"/>
        <dbReference type="ChEBI" id="CHEBI:57853"/>
        <dbReference type="ChEBI" id="CHEBI:58349"/>
        <dbReference type="ChEBI" id="CHEBI:507393"/>
        <dbReference type="EC" id="1.14.13.8"/>
    </reaction>
    <physiologicalReaction direction="left-to-right" evidence="20">
        <dbReference type="Rhea" id="RHEA:69820"/>
    </physiologicalReaction>
</comment>
<evidence type="ECO:0000256" key="19">
    <source>
        <dbReference type="ARBA" id="ARBA00047338"/>
    </source>
</evidence>
<sequence length="599" mass="68335">VNQTPSPDTSVKSQKKHVATIGAGCSGLVAIKECLAEPDHLEVVCFEQEPHAGGLWRYMDVTKENPNPYSSVYKSTIINTSKEMMTFSDYAIPGSWATYLHNTKVVQYFDLYAEHFGLLKYIRFQTKVVEIRELKDEQRRWMVRTQPISNNNNNNAVQEEIFDYVMMCTGHHSTPRYPSFPGMNPTEPNAYTGQQIHSHFFRDVPEDLKEKNVIVVGLGNSGVDLAVELSMNQCQVHLSVRSPIWVSPRWLLGRPLDHYTTRFSLMFPLYVLQGIAMFLVTISIPRVHPLMKPKKRLFQSHTTINSMLHERIATGTIIPQRNIRRVGPEKRVEFEDGTILEDIEAIYWCTGYHIRFPALDPIITSDGHEDLESNRVWLWNYMFPPRHPNLAFIGLCQSSGAFMPIAELQCRFLVQVLSGHSPLLTPIPDQEQMDREIQEMQAKIRKQYVSLKHTIQLVYTSHSDMLAKKIGCFPSYWKLVKAFGLVEGTRLKMESIFGPAIPVFFRLVGPHAWVGDNDEDDDNNQKKKKGEKGEKGGEAARQVIWGYKGDERYLDSKYLKGESDVLLAKKKESAKGGVQDGLLQNGESSGSRQRMLIEI</sequence>
<keyword evidence="11" id="KW-0503">Monooxygenase</keyword>
<keyword evidence="7" id="KW-0274">FAD</keyword>
<evidence type="ECO:0000313" key="26">
    <source>
        <dbReference type="Proteomes" id="UP000749646"/>
    </source>
</evidence>
<comment type="catalytic activity">
    <reaction evidence="21">
        <text>trimethylamine + NADPH + O2 = trimethylamine N-oxide + NADP(+) + H2O</text>
        <dbReference type="Rhea" id="RHEA:31979"/>
        <dbReference type="ChEBI" id="CHEBI:15377"/>
        <dbReference type="ChEBI" id="CHEBI:15379"/>
        <dbReference type="ChEBI" id="CHEBI:15724"/>
        <dbReference type="ChEBI" id="CHEBI:57783"/>
        <dbReference type="ChEBI" id="CHEBI:58349"/>
        <dbReference type="ChEBI" id="CHEBI:58389"/>
        <dbReference type="EC" id="1.14.13.148"/>
    </reaction>
    <physiologicalReaction direction="left-to-right" evidence="21">
        <dbReference type="Rhea" id="RHEA:31980"/>
    </physiologicalReaction>
</comment>
<evidence type="ECO:0000256" key="16">
    <source>
        <dbReference type="ARBA" id="ARBA00034554"/>
    </source>
</evidence>
<evidence type="ECO:0000256" key="20">
    <source>
        <dbReference type="ARBA" id="ARBA00048041"/>
    </source>
</evidence>
<dbReference type="EC" id="1.14.13.148" evidence="14"/>
<evidence type="ECO:0000256" key="9">
    <source>
        <dbReference type="ARBA" id="ARBA00022989"/>
    </source>
</evidence>
<comment type="cofactor">
    <cofactor evidence="1">
        <name>FAD</name>
        <dbReference type="ChEBI" id="CHEBI:57692"/>
    </cofactor>
</comment>
<evidence type="ECO:0000256" key="4">
    <source>
        <dbReference type="ARBA" id="ARBA00022630"/>
    </source>
</evidence>
<comment type="function">
    <text evidence="18">Broad spectrum monooxygenase that catalyzes the oxygenation of a wide variety of nitrogen- and sulfur-containing compounds including xenobiotics. Catalyzes the S-oxygenation of hypotaurine to produce taurine, an organic osmolyte involved in cell volume regulation as well as a variety of cytoprotective and developmental processes. In vitro, catalyzes the N-oxygenation of trimethylamine (TMA) to produce trimethylamine N-oxide (TMAO) and could therefore participate to the detoxification of this compound that is generated by the action of gut microbiota from dietary precursors such as choline, choline containing compounds, betaine or L-carnitine.</text>
</comment>
<keyword evidence="9 24" id="KW-1133">Transmembrane helix</keyword>
<dbReference type="InterPro" id="IPR000960">
    <property type="entry name" value="Flavin_mOase"/>
</dbReference>
<organism evidence="25 26">
    <name type="scientific">Modicella reniformis</name>
    <dbReference type="NCBI Taxonomy" id="1440133"/>
    <lineage>
        <taxon>Eukaryota</taxon>
        <taxon>Fungi</taxon>
        <taxon>Fungi incertae sedis</taxon>
        <taxon>Mucoromycota</taxon>
        <taxon>Mortierellomycotina</taxon>
        <taxon>Mortierellomycetes</taxon>
        <taxon>Mortierellales</taxon>
        <taxon>Mortierellaceae</taxon>
        <taxon>Modicella</taxon>
    </lineage>
</organism>
<dbReference type="Proteomes" id="UP000749646">
    <property type="component" value="Unassembled WGS sequence"/>
</dbReference>
<evidence type="ECO:0000256" key="24">
    <source>
        <dbReference type="SAM" id="Phobius"/>
    </source>
</evidence>
<accession>A0A9P6LST6</accession>